<reference evidence="3 4" key="1">
    <citation type="submission" date="2019-10" db="EMBL/GenBank/DDBJ databases">
        <authorList>
            <person name="Palmer J.M."/>
        </authorList>
    </citation>
    <scope>NUCLEOTIDE SEQUENCE [LARGE SCALE GENOMIC DNA]</scope>
    <source>
        <strain evidence="3 4">TWF506</strain>
    </source>
</reference>
<dbReference type="AlphaFoldDB" id="A0AAN8PS26"/>
<feature type="region of interest" description="Disordered" evidence="1">
    <location>
        <begin position="353"/>
        <end position="391"/>
    </location>
</feature>
<dbReference type="Proteomes" id="UP001307849">
    <property type="component" value="Unassembled WGS sequence"/>
</dbReference>
<protein>
    <submittedName>
        <fullName evidence="3">Uncharacterized protein</fullName>
    </submittedName>
</protein>
<evidence type="ECO:0000313" key="3">
    <source>
        <dbReference type="EMBL" id="KAK6521367.1"/>
    </source>
</evidence>
<feature type="chain" id="PRO_5042856293" evidence="2">
    <location>
        <begin position="29"/>
        <end position="391"/>
    </location>
</feature>
<feature type="signal peptide" evidence="2">
    <location>
        <begin position="1"/>
        <end position="28"/>
    </location>
</feature>
<evidence type="ECO:0000256" key="1">
    <source>
        <dbReference type="SAM" id="MobiDB-lite"/>
    </source>
</evidence>
<proteinExistence type="predicted"/>
<dbReference type="EMBL" id="JAVHJM010000001">
    <property type="protein sequence ID" value="KAK6521367.1"/>
    <property type="molecule type" value="Genomic_DNA"/>
</dbReference>
<evidence type="ECO:0000256" key="2">
    <source>
        <dbReference type="SAM" id="SignalP"/>
    </source>
</evidence>
<name>A0AAN8PS26_9PEZI</name>
<organism evidence="3 4">
    <name type="scientific">Arthrobotrys conoides</name>
    <dbReference type="NCBI Taxonomy" id="74498"/>
    <lineage>
        <taxon>Eukaryota</taxon>
        <taxon>Fungi</taxon>
        <taxon>Dikarya</taxon>
        <taxon>Ascomycota</taxon>
        <taxon>Pezizomycotina</taxon>
        <taxon>Orbiliomycetes</taxon>
        <taxon>Orbiliales</taxon>
        <taxon>Orbiliaceae</taxon>
        <taxon>Arthrobotrys</taxon>
    </lineage>
</organism>
<feature type="compositionally biased region" description="Low complexity" evidence="1">
    <location>
        <begin position="356"/>
        <end position="371"/>
    </location>
</feature>
<feature type="region of interest" description="Disordered" evidence="1">
    <location>
        <begin position="309"/>
        <end position="331"/>
    </location>
</feature>
<accession>A0AAN8PS26</accession>
<comment type="caution">
    <text evidence="3">The sequence shown here is derived from an EMBL/GenBank/DDBJ whole genome shotgun (WGS) entry which is preliminary data.</text>
</comment>
<keyword evidence="2" id="KW-0732">Signal</keyword>
<keyword evidence="4" id="KW-1185">Reference proteome</keyword>
<gene>
    <name evidence="3" type="ORF">TWF506_001588</name>
</gene>
<evidence type="ECO:0000313" key="4">
    <source>
        <dbReference type="Proteomes" id="UP001307849"/>
    </source>
</evidence>
<sequence>MAAYFLRNPVVYHLLFWFLGLFPSNVWPTPLENLGPSNIVFAESDGNHESATNQRAAQKKTDIRGNMTSILRDPAITNSTDIIQWNTSISAPEPLKGKDIQDLNQTSDIRDIKDPQQGISTSSIKESRYFPPSSLYGFKVVCPSLLEIIGGGTDFERRMNQDPTAYRTFQSHPKTRPSTEENLESAGILFKILRGVCIACAECDPRTGQLKTVPPGSCRSADTVGRCSNWLNCRCEVEMRDFIDREDISDAETLDLYRTLDNIPNWIKRKFPNHRFSTPDGVSLAWQRDGWGRPHPLPVGVIRGGQIFDPADSDGPQYAPDTAEPFPLYGPEPPDSWTNYHWLAGNGPGIWGMDIGGSSSSSSGSSSGSGSHPKRDNIGGAGGADTTKVIR</sequence>